<reference evidence="3" key="1">
    <citation type="submission" date="2017-04" db="EMBL/GenBank/DDBJ databases">
        <authorList>
            <person name="Varghese N."/>
            <person name="Submissions S."/>
        </authorList>
    </citation>
    <scope>NUCLEOTIDE SEQUENCE [LARGE SCALE GENOMIC DNA]</scope>
    <source>
        <strain evidence="3">DSM 16537</strain>
    </source>
</reference>
<accession>A0A1W2GZY2</accession>
<protein>
    <submittedName>
        <fullName evidence="2">Uncharacterized protein</fullName>
    </submittedName>
</protein>
<name>A0A1W2GZY2_9BACT</name>
<feature type="transmembrane region" description="Helical" evidence="1">
    <location>
        <begin position="7"/>
        <end position="28"/>
    </location>
</feature>
<keyword evidence="3" id="KW-1185">Reference proteome</keyword>
<keyword evidence="1" id="KW-1133">Transmembrane helix</keyword>
<sequence>MFGNEKHLNVFLHLIIVFRISIITQITVKA</sequence>
<proteinExistence type="predicted"/>
<evidence type="ECO:0000313" key="2">
    <source>
        <dbReference type="EMBL" id="SMD42084.1"/>
    </source>
</evidence>
<dbReference type="STRING" id="758820.SAMN00777080_0621"/>
<dbReference type="EMBL" id="LT838813">
    <property type="protein sequence ID" value="SMD42084.1"/>
    <property type="molecule type" value="Genomic_DNA"/>
</dbReference>
<keyword evidence="1" id="KW-0812">Transmembrane</keyword>
<gene>
    <name evidence="2" type="ORF">SAMN00777080_0621</name>
</gene>
<organism evidence="2 3">
    <name type="scientific">Aquiflexum balticum DSM 16537</name>
    <dbReference type="NCBI Taxonomy" id="758820"/>
    <lineage>
        <taxon>Bacteria</taxon>
        <taxon>Pseudomonadati</taxon>
        <taxon>Bacteroidota</taxon>
        <taxon>Cytophagia</taxon>
        <taxon>Cytophagales</taxon>
        <taxon>Cyclobacteriaceae</taxon>
        <taxon>Aquiflexum</taxon>
    </lineage>
</organism>
<dbReference type="AlphaFoldDB" id="A0A1W2GZY2"/>
<evidence type="ECO:0000313" key="3">
    <source>
        <dbReference type="Proteomes" id="UP000192333"/>
    </source>
</evidence>
<keyword evidence="1" id="KW-0472">Membrane</keyword>
<evidence type="ECO:0000256" key="1">
    <source>
        <dbReference type="SAM" id="Phobius"/>
    </source>
</evidence>
<dbReference type="Proteomes" id="UP000192333">
    <property type="component" value="Chromosome I"/>
</dbReference>